<sequence length="655" mass="72867">MDMDGNITQADLERGTLPPSLHVDSPLATGLGGPLKTGVASPLQSAQTSDSAVEEKFSLDDGLAASARSPTIDRVMDNFHRRDTRPLGQSIYGDPSAKIWGLYLSHAEKFDKEHSDSWTANTDGVLVFTGLFSATVASFILPSSSDATVQLLSQISQQLSSISNGTPFPAPATLLDSSSFQPTAAAVRVNTLWFISLAMSTACALWATLMQQWTRRYVQVADRPYAPPKRARIRAFFAEGVEKFGLAAAVEVLPALLHTSVLLFYIGLIDFLFNINHTVAYSLLSLVAFAVLIYFVLSIMPLYFHNSPYQTPLSSVLWFMMEATPLVRLWLSGKSVAVQNAIRDRRDRIEQGMRRALEKTASSLTWKADAHALEWTLVSLDEDHELEEFLDGIPGLFHPSTRRHFPELKNALESTLKPVTDRLLATCSSGLLPEPVRRQRLAACLGAIWCFPDSIERHFNAVWSQWTETEEVTNDPWGPLTTETWAMAANMTTDSNPLTALRAHCIQALTAIMRRYGRWHCSASEASALLQRQLGVSSTVIEKYLQGDRLQLAVAANLLSKVELKAILDTMCRGLDASDIPEDLRARFVDAVEVMKVFYVQDVPRNPRRRRRAAFDMNGPWTKIFTSSTQGQSEEHRMSELPPVLPQRLSREIET</sequence>
<comment type="caution">
    <text evidence="4">The sequence shown here is derived from an EMBL/GenBank/DDBJ whole genome shotgun (WGS) entry which is preliminary data.</text>
</comment>
<keyword evidence="2" id="KW-0812">Transmembrane</keyword>
<dbReference type="AlphaFoldDB" id="A0AAD4M1M9"/>
<feature type="region of interest" description="Disordered" evidence="1">
    <location>
        <begin position="626"/>
        <end position="655"/>
    </location>
</feature>
<dbReference type="InterPro" id="IPR045338">
    <property type="entry name" value="DUF6535"/>
</dbReference>
<gene>
    <name evidence="4" type="ORF">B0F90DRAFT_1736076</name>
</gene>
<keyword evidence="2" id="KW-1133">Transmembrane helix</keyword>
<evidence type="ECO:0000256" key="2">
    <source>
        <dbReference type="SAM" id="Phobius"/>
    </source>
</evidence>
<name>A0AAD4M1M9_9AGAM</name>
<keyword evidence="5" id="KW-1185">Reference proteome</keyword>
<evidence type="ECO:0000259" key="3">
    <source>
        <dbReference type="Pfam" id="PF20153"/>
    </source>
</evidence>
<feature type="transmembrane region" description="Helical" evidence="2">
    <location>
        <begin position="244"/>
        <end position="268"/>
    </location>
</feature>
<feature type="transmembrane region" description="Helical" evidence="2">
    <location>
        <begin position="191"/>
        <end position="209"/>
    </location>
</feature>
<protein>
    <recommendedName>
        <fullName evidence="3">DUF6535 domain-containing protein</fullName>
    </recommendedName>
</protein>
<evidence type="ECO:0000313" key="5">
    <source>
        <dbReference type="Proteomes" id="UP001203297"/>
    </source>
</evidence>
<accession>A0AAD4M1M9</accession>
<feature type="compositionally biased region" description="Polar residues" evidence="1">
    <location>
        <begin position="42"/>
        <end position="51"/>
    </location>
</feature>
<organism evidence="4 5">
    <name type="scientific">Multifurca ochricompacta</name>
    <dbReference type="NCBI Taxonomy" id="376703"/>
    <lineage>
        <taxon>Eukaryota</taxon>
        <taxon>Fungi</taxon>
        <taxon>Dikarya</taxon>
        <taxon>Basidiomycota</taxon>
        <taxon>Agaricomycotina</taxon>
        <taxon>Agaricomycetes</taxon>
        <taxon>Russulales</taxon>
        <taxon>Russulaceae</taxon>
        <taxon>Multifurca</taxon>
    </lineage>
</organism>
<evidence type="ECO:0000313" key="4">
    <source>
        <dbReference type="EMBL" id="KAI0298061.1"/>
    </source>
</evidence>
<dbReference type="EMBL" id="WTXG01000031">
    <property type="protein sequence ID" value="KAI0298061.1"/>
    <property type="molecule type" value="Genomic_DNA"/>
</dbReference>
<feature type="region of interest" description="Disordered" evidence="1">
    <location>
        <begin position="1"/>
        <end position="54"/>
    </location>
</feature>
<keyword evidence="2" id="KW-0472">Membrane</keyword>
<dbReference type="Pfam" id="PF20153">
    <property type="entry name" value="DUF6535"/>
    <property type="match status" value="1"/>
</dbReference>
<evidence type="ECO:0000256" key="1">
    <source>
        <dbReference type="SAM" id="MobiDB-lite"/>
    </source>
</evidence>
<feature type="transmembrane region" description="Helical" evidence="2">
    <location>
        <begin position="280"/>
        <end position="304"/>
    </location>
</feature>
<dbReference type="Proteomes" id="UP001203297">
    <property type="component" value="Unassembled WGS sequence"/>
</dbReference>
<proteinExistence type="predicted"/>
<reference evidence="4" key="1">
    <citation type="journal article" date="2022" name="New Phytol.">
        <title>Evolutionary transition to the ectomycorrhizal habit in the genomes of a hyperdiverse lineage of mushroom-forming fungi.</title>
        <authorList>
            <person name="Looney B."/>
            <person name="Miyauchi S."/>
            <person name="Morin E."/>
            <person name="Drula E."/>
            <person name="Courty P.E."/>
            <person name="Kohler A."/>
            <person name="Kuo A."/>
            <person name="LaButti K."/>
            <person name="Pangilinan J."/>
            <person name="Lipzen A."/>
            <person name="Riley R."/>
            <person name="Andreopoulos W."/>
            <person name="He G."/>
            <person name="Johnson J."/>
            <person name="Nolan M."/>
            <person name="Tritt A."/>
            <person name="Barry K.W."/>
            <person name="Grigoriev I.V."/>
            <person name="Nagy L.G."/>
            <person name="Hibbett D."/>
            <person name="Henrissat B."/>
            <person name="Matheny P.B."/>
            <person name="Labbe J."/>
            <person name="Martin F.M."/>
        </authorList>
    </citation>
    <scope>NUCLEOTIDE SEQUENCE</scope>
    <source>
        <strain evidence="4">BPL690</strain>
    </source>
</reference>
<feature type="domain" description="DUF6535" evidence="3">
    <location>
        <begin position="100"/>
        <end position="274"/>
    </location>
</feature>